<keyword evidence="3" id="KW-1133">Transmembrane helix</keyword>
<name>A0A833SNA6_PHYIN</name>
<feature type="transmembrane region" description="Helical" evidence="3">
    <location>
        <begin position="393"/>
        <end position="412"/>
    </location>
</feature>
<dbReference type="Proteomes" id="UP000704712">
    <property type="component" value="Unassembled WGS sequence"/>
</dbReference>
<reference evidence="4" key="1">
    <citation type="submission" date="2020-04" db="EMBL/GenBank/DDBJ databases">
        <title>Hybrid Assembly of Korean Phytophthora infestans isolates.</title>
        <authorList>
            <person name="Prokchorchik M."/>
            <person name="Lee Y."/>
            <person name="Seo J."/>
            <person name="Cho J.-H."/>
            <person name="Park Y.-E."/>
            <person name="Jang D.-C."/>
            <person name="Im J.-S."/>
            <person name="Choi J.-G."/>
            <person name="Park H.-J."/>
            <person name="Lee G.-B."/>
            <person name="Lee Y.-G."/>
            <person name="Hong S.-Y."/>
            <person name="Cho K."/>
            <person name="Sohn K.H."/>
        </authorList>
    </citation>
    <scope>NUCLEOTIDE SEQUENCE</scope>
    <source>
        <strain evidence="4">KR_1_A1</strain>
        <strain evidence="5">KR_2_A2</strain>
    </source>
</reference>
<sequence length="414" mass="44240">MNMSVAVWYYCNLLDEVSADVPVVQTQRNTGDDVVAKAPVVRPATGLALGVEVDDELAVGRSTYVLAAALTTSKKEKDETEDEVKETAAELVVATETVVADTVKVEVAETKEVTEKIATEVEDEVEQAAKETTEVAKDETKQQDASPVETEPVAPVVVDEVEAEALDDAAAEVVHEVMEEALLVTEDAVTAAAEVEEDVSEVASEVETVHDAVETVVAIKEEITEPVAVQAADEEVKPVEVELATKDAASTEWLSSPTLSSEAPEQKLADKAEVVIEEPEPSIPEDEQSVHEDKEPTEKIIAADDESTAKEVAQPSPAEEQLKSVTEYESETETQSEISEAAVEAAKVVEEPESEIDETMVIDPVVAAKEAAAVEVQTSSFSFIPEQIRKHSYAASSVAVAVTTAIVATLVARR</sequence>
<evidence type="ECO:0000256" key="1">
    <source>
        <dbReference type="SAM" id="Coils"/>
    </source>
</evidence>
<dbReference type="Proteomes" id="UP000602510">
    <property type="component" value="Unassembled WGS sequence"/>
</dbReference>
<keyword evidence="1" id="KW-0175">Coiled coil</keyword>
<keyword evidence="3" id="KW-0812">Transmembrane</keyword>
<gene>
    <name evidence="4" type="ORF">GN244_ATG14303</name>
    <name evidence="5" type="ORF">GN958_ATG13876</name>
</gene>
<dbReference type="AlphaFoldDB" id="A0A833SNA6"/>
<feature type="coiled-coil region" evidence="1">
    <location>
        <begin position="70"/>
        <end position="131"/>
    </location>
</feature>
<evidence type="ECO:0000313" key="4">
    <source>
        <dbReference type="EMBL" id="KAF4033748.1"/>
    </source>
</evidence>
<evidence type="ECO:0000313" key="5">
    <source>
        <dbReference type="EMBL" id="KAF4136886.1"/>
    </source>
</evidence>
<evidence type="ECO:0000313" key="6">
    <source>
        <dbReference type="Proteomes" id="UP000602510"/>
    </source>
</evidence>
<feature type="region of interest" description="Disordered" evidence="2">
    <location>
        <begin position="306"/>
        <end position="339"/>
    </location>
</feature>
<dbReference type="EMBL" id="WSZM01000409">
    <property type="protein sequence ID" value="KAF4033748.1"/>
    <property type="molecule type" value="Genomic_DNA"/>
</dbReference>
<comment type="caution">
    <text evidence="4">The sequence shown here is derived from an EMBL/GenBank/DDBJ whole genome shotgun (WGS) entry which is preliminary data.</text>
</comment>
<keyword evidence="6" id="KW-1185">Reference proteome</keyword>
<evidence type="ECO:0000256" key="3">
    <source>
        <dbReference type="SAM" id="Phobius"/>
    </source>
</evidence>
<dbReference type="EMBL" id="JAACNO010001887">
    <property type="protein sequence ID" value="KAF4136886.1"/>
    <property type="molecule type" value="Genomic_DNA"/>
</dbReference>
<organism evidence="4 6">
    <name type="scientific">Phytophthora infestans</name>
    <name type="common">Potato late blight agent</name>
    <name type="synonym">Botrytis infestans</name>
    <dbReference type="NCBI Taxonomy" id="4787"/>
    <lineage>
        <taxon>Eukaryota</taxon>
        <taxon>Sar</taxon>
        <taxon>Stramenopiles</taxon>
        <taxon>Oomycota</taxon>
        <taxon>Peronosporomycetes</taxon>
        <taxon>Peronosporales</taxon>
        <taxon>Peronosporaceae</taxon>
        <taxon>Phytophthora</taxon>
    </lineage>
</organism>
<keyword evidence="3" id="KW-0472">Membrane</keyword>
<accession>A0A833SNA6</accession>
<proteinExistence type="predicted"/>
<evidence type="ECO:0000256" key="2">
    <source>
        <dbReference type="SAM" id="MobiDB-lite"/>
    </source>
</evidence>
<protein>
    <submittedName>
        <fullName evidence="4">Uncharacterized protein</fullName>
    </submittedName>
</protein>